<evidence type="ECO:0000313" key="2">
    <source>
        <dbReference type="Proteomes" id="UP000467148"/>
    </source>
</evidence>
<organism evidence="1 2">
    <name type="scientific">Mycolicibacterium helvum</name>
    <dbReference type="NCBI Taxonomy" id="1534349"/>
    <lineage>
        <taxon>Bacteria</taxon>
        <taxon>Bacillati</taxon>
        <taxon>Actinomycetota</taxon>
        <taxon>Actinomycetes</taxon>
        <taxon>Mycobacteriales</taxon>
        <taxon>Mycobacteriaceae</taxon>
        <taxon>Mycolicibacterium</taxon>
    </lineage>
</organism>
<proteinExistence type="predicted"/>
<reference evidence="1 2" key="1">
    <citation type="journal article" date="2019" name="Emerg. Microbes Infect.">
        <title>Comprehensive subspecies identification of 175 nontuberculous mycobacteria species based on 7547 genomic profiles.</title>
        <authorList>
            <person name="Matsumoto Y."/>
            <person name="Kinjo T."/>
            <person name="Motooka D."/>
            <person name="Nabeya D."/>
            <person name="Jung N."/>
            <person name="Uechi K."/>
            <person name="Horii T."/>
            <person name="Iida T."/>
            <person name="Fujita J."/>
            <person name="Nakamura S."/>
        </authorList>
    </citation>
    <scope>NUCLEOTIDE SEQUENCE [LARGE SCALE GENOMIC DNA]</scope>
    <source>
        <strain evidence="1 2">JCM 30396</strain>
    </source>
</reference>
<dbReference type="EMBL" id="AP022596">
    <property type="protein sequence ID" value="BBY63065.1"/>
    <property type="molecule type" value="Genomic_DNA"/>
</dbReference>
<dbReference type="AlphaFoldDB" id="A0A7I7T4C5"/>
<evidence type="ECO:0000313" key="1">
    <source>
        <dbReference type="EMBL" id="BBY63065.1"/>
    </source>
</evidence>
<dbReference type="KEGG" id="mhev:MHEL_13080"/>
<dbReference type="Proteomes" id="UP000467148">
    <property type="component" value="Chromosome"/>
</dbReference>
<accession>A0A7I7T4C5</accession>
<keyword evidence="2" id="KW-1185">Reference proteome</keyword>
<dbReference type="RefSeq" id="WP_407662948.1">
    <property type="nucleotide sequence ID" value="NZ_AP022596.1"/>
</dbReference>
<gene>
    <name evidence="1" type="ORF">MHEL_13080</name>
</gene>
<name>A0A7I7T4C5_9MYCO</name>
<protein>
    <submittedName>
        <fullName evidence="1">Uncharacterized protein</fullName>
    </submittedName>
</protein>
<sequence>MTNHHGARVVAADPAARWNDGVRIAASWFSGANDTGGGFDGLQADGLNRNQSAESALAVISTLQHALER</sequence>